<reference evidence="3 4" key="1">
    <citation type="submission" date="2018-12" db="EMBL/GenBank/DDBJ databases">
        <title>Genome Sequence of Candidatus Viridilinea halotolerans isolated from saline sulfide-rich spring.</title>
        <authorList>
            <person name="Grouzdev D.S."/>
            <person name="Burganskaya E.I."/>
            <person name="Krutkina M.S."/>
            <person name="Sukhacheva M.V."/>
            <person name="Gorlenko V.M."/>
        </authorList>
    </citation>
    <scope>NUCLEOTIDE SEQUENCE [LARGE SCALE GENOMIC DNA]</scope>
    <source>
        <strain evidence="3">Chok-6</strain>
    </source>
</reference>
<evidence type="ECO:0000256" key="1">
    <source>
        <dbReference type="ARBA" id="ARBA00007637"/>
    </source>
</evidence>
<evidence type="ECO:0000313" key="3">
    <source>
        <dbReference type="EMBL" id="RRR67964.1"/>
    </source>
</evidence>
<comment type="caution">
    <text evidence="3">The sequence shown here is derived from an EMBL/GenBank/DDBJ whole genome shotgun (WGS) entry which is preliminary data.</text>
</comment>
<protein>
    <submittedName>
        <fullName evidence="3">NAD-dependent epimerase/dehydratase family protein</fullName>
    </submittedName>
</protein>
<dbReference type="PANTHER" id="PTHR43000">
    <property type="entry name" value="DTDP-D-GLUCOSE 4,6-DEHYDRATASE-RELATED"/>
    <property type="match status" value="1"/>
</dbReference>
<sequence>ADVRVEHSMNYLVQGQDYLFNLAGQTSHMDSMRDPYTDLEINCRAQLAILEACRKHNPAIRLVYASTRQIYGKPDYLPVDERHLLHPTDVNGINKMAGEWYHILYNNVYGIRACALRLTNTYGPRMRVKDARQTFLGVWIKRVIAGEPVQVWGDGLQIRDFTYVDDCVEALLLAAREPGAAGQIFNLGSDETINLRDLASLLTNIAGSGSVEIIPFPADRKPIDIGDYYADYRLIQGRLGWTPRVRLREGLTQTLAFYRENREHYW</sequence>
<organism evidence="3 4">
    <name type="scientific">Candidatus Viridilinea halotolerans</name>
    <dbReference type="NCBI Taxonomy" id="2491704"/>
    <lineage>
        <taxon>Bacteria</taxon>
        <taxon>Bacillati</taxon>
        <taxon>Chloroflexota</taxon>
        <taxon>Chloroflexia</taxon>
        <taxon>Chloroflexales</taxon>
        <taxon>Chloroflexineae</taxon>
        <taxon>Oscillochloridaceae</taxon>
        <taxon>Candidatus Viridilinea</taxon>
    </lineage>
</organism>
<dbReference type="PRINTS" id="PR01713">
    <property type="entry name" value="NUCEPIMERASE"/>
</dbReference>
<gene>
    <name evidence="3" type="ORF">EI684_18155</name>
</gene>
<proteinExistence type="inferred from homology"/>
<comment type="similarity">
    <text evidence="1">Belongs to the NAD(P)-dependent epimerase/dehydratase family.</text>
</comment>
<dbReference type="SUPFAM" id="SSF51735">
    <property type="entry name" value="NAD(P)-binding Rossmann-fold domains"/>
    <property type="match status" value="1"/>
</dbReference>
<dbReference type="InterPro" id="IPR036291">
    <property type="entry name" value="NAD(P)-bd_dom_sf"/>
</dbReference>
<evidence type="ECO:0000313" key="4">
    <source>
        <dbReference type="Proteomes" id="UP000280307"/>
    </source>
</evidence>
<evidence type="ECO:0000259" key="2">
    <source>
        <dbReference type="Pfam" id="PF01370"/>
    </source>
</evidence>
<accession>A0A426TTN2</accession>
<feature type="domain" description="NAD-dependent epimerase/dehydratase" evidence="2">
    <location>
        <begin position="5"/>
        <end position="188"/>
    </location>
</feature>
<dbReference type="EMBL" id="RSAS01000754">
    <property type="protein sequence ID" value="RRR67964.1"/>
    <property type="molecule type" value="Genomic_DNA"/>
</dbReference>
<dbReference type="Proteomes" id="UP000280307">
    <property type="component" value="Unassembled WGS sequence"/>
</dbReference>
<dbReference type="AlphaFoldDB" id="A0A426TTN2"/>
<dbReference type="InterPro" id="IPR001509">
    <property type="entry name" value="Epimerase_deHydtase"/>
</dbReference>
<dbReference type="Pfam" id="PF01370">
    <property type="entry name" value="Epimerase"/>
    <property type="match status" value="1"/>
</dbReference>
<name>A0A426TTN2_9CHLR</name>
<dbReference type="Gene3D" id="3.40.50.720">
    <property type="entry name" value="NAD(P)-binding Rossmann-like Domain"/>
    <property type="match status" value="1"/>
</dbReference>
<feature type="non-terminal residue" evidence="3">
    <location>
        <position position="1"/>
    </location>
</feature>